<comment type="caution">
    <text evidence="7">The sequence shown here is derived from an EMBL/GenBank/DDBJ whole genome shotgun (WGS) entry which is preliminary data.</text>
</comment>
<reference evidence="7 8" key="1">
    <citation type="journal article" date="2023" name="BMC Biotechnol.">
        <title>Vitis rotundifolia cv Carlos genome sequencing.</title>
        <authorList>
            <person name="Huff M."/>
            <person name="Hulse-Kemp A."/>
            <person name="Scheffler B."/>
            <person name="Youngblood R."/>
            <person name="Simpson S."/>
            <person name="Babiker E."/>
            <person name="Staton M."/>
        </authorList>
    </citation>
    <scope>NUCLEOTIDE SEQUENCE [LARGE SCALE GENOMIC DNA]</scope>
    <source>
        <tissue evidence="7">Leaf</tissue>
    </source>
</reference>
<evidence type="ECO:0000256" key="4">
    <source>
        <dbReference type="ARBA" id="ARBA00022989"/>
    </source>
</evidence>
<dbReference type="InterPro" id="IPR008271">
    <property type="entry name" value="Ser/Thr_kinase_AS"/>
</dbReference>
<evidence type="ECO:0000256" key="1">
    <source>
        <dbReference type="ARBA" id="ARBA00004167"/>
    </source>
</evidence>
<dbReference type="GO" id="GO:0004672">
    <property type="term" value="F:protein kinase activity"/>
    <property type="evidence" value="ECO:0007669"/>
    <property type="project" value="InterPro"/>
</dbReference>
<dbReference type="Gene3D" id="1.10.510.10">
    <property type="entry name" value="Transferase(Phosphotransferase) domain 1"/>
    <property type="match status" value="1"/>
</dbReference>
<feature type="domain" description="Protein kinase" evidence="6">
    <location>
        <begin position="1"/>
        <end position="199"/>
    </location>
</feature>
<dbReference type="InterPro" id="IPR011009">
    <property type="entry name" value="Kinase-like_dom_sf"/>
</dbReference>
<keyword evidence="2" id="KW-0812">Transmembrane</keyword>
<name>A0AA38YJL7_VITRO</name>
<evidence type="ECO:0000256" key="3">
    <source>
        <dbReference type="ARBA" id="ARBA00022729"/>
    </source>
</evidence>
<dbReference type="AlphaFoldDB" id="A0AA38YJL7"/>
<proteinExistence type="predicted"/>
<dbReference type="GO" id="GO:0016020">
    <property type="term" value="C:membrane"/>
    <property type="evidence" value="ECO:0007669"/>
    <property type="project" value="UniProtKB-SubCell"/>
</dbReference>
<dbReference type="SUPFAM" id="SSF56112">
    <property type="entry name" value="Protein kinase-like (PK-like)"/>
    <property type="match status" value="1"/>
</dbReference>
<keyword evidence="5" id="KW-0472">Membrane</keyword>
<evidence type="ECO:0000313" key="8">
    <source>
        <dbReference type="Proteomes" id="UP001168098"/>
    </source>
</evidence>
<dbReference type="Proteomes" id="UP001168098">
    <property type="component" value="Unassembled WGS sequence"/>
</dbReference>
<organism evidence="7 8">
    <name type="scientific">Vitis rotundifolia</name>
    <name type="common">Muscadine grape</name>
    <dbReference type="NCBI Taxonomy" id="103349"/>
    <lineage>
        <taxon>Eukaryota</taxon>
        <taxon>Viridiplantae</taxon>
        <taxon>Streptophyta</taxon>
        <taxon>Embryophyta</taxon>
        <taxon>Tracheophyta</taxon>
        <taxon>Spermatophyta</taxon>
        <taxon>Magnoliopsida</taxon>
        <taxon>eudicotyledons</taxon>
        <taxon>Gunneridae</taxon>
        <taxon>Pentapetalae</taxon>
        <taxon>rosids</taxon>
        <taxon>Vitales</taxon>
        <taxon>Vitaceae</taxon>
        <taxon>Viteae</taxon>
        <taxon>Vitis</taxon>
    </lineage>
</organism>
<accession>A0AA38YJL7</accession>
<protein>
    <recommendedName>
        <fullName evidence="6">Protein kinase domain-containing protein</fullName>
    </recommendedName>
</protein>
<comment type="subcellular location">
    <subcellularLocation>
        <location evidence="1">Membrane</location>
        <topology evidence="1">Single-pass membrane protein</topology>
    </subcellularLocation>
</comment>
<dbReference type="GO" id="GO:0005524">
    <property type="term" value="F:ATP binding"/>
    <property type="evidence" value="ECO:0007669"/>
    <property type="project" value="InterPro"/>
</dbReference>
<evidence type="ECO:0000256" key="5">
    <source>
        <dbReference type="ARBA" id="ARBA00023136"/>
    </source>
</evidence>
<gene>
    <name evidence="7" type="ORF">PVL29_025367</name>
</gene>
<dbReference type="FunFam" id="1.10.510.10:FF:000227">
    <property type="entry name" value="Serine/threonine-protein kinase"/>
    <property type="match status" value="1"/>
</dbReference>
<dbReference type="EMBL" id="JARBHA010000019">
    <property type="protein sequence ID" value="KAJ9671624.1"/>
    <property type="molecule type" value="Genomic_DNA"/>
</dbReference>
<evidence type="ECO:0000256" key="2">
    <source>
        <dbReference type="ARBA" id="ARBA00022692"/>
    </source>
</evidence>
<dbReference type="PANTHER" id="PTHR47974:SF19">
    <property type="entry name" value="RECEPTOR-LIKE SERINE_THREONINE-PROTEIN KINASE"/>
    <property type="match status" value="1"/>
</dbReference>
<evidence type="ECO:0000313" key="7">
    <source>
        <dbReference type="EMBL" id="KAJ9671624.1"/>
    </source>
</evidence>
<dbReference type="PANTHER" id="PTHR47974">
    <property type="entry name" value="OS07G0415500 PROTEIN"/>
    <property type="match status" value="1"/>
</dbReference>
<evidence type="ECO:0000259" key="6">
    <source>
        <dbReference type="PROSITE" id="PS50011"/>
    </source>
</evidence>
<keyword evidence="4" id="KW-1133">Transmembrane helix</keyword>
<keyword evidence="3" id="KW-0732">Signal</keyword>
<sequence length="226" mass="25434">MPNGSLESHLFQKNPKILDWKTRCQIALGIARGLEYLHEKCRDCIIHCDIKPENILLDAGYNPKISDSGLAKLLGRDFSRVLTTIKGTRGYLAPEWISGIAITAKADVFSYGMMLFEIVSGRRNWEIKYDRMNDYFPAQVMKKLSRGEELLTLLDEKLEQNADIEELTRVCKVACCCIQDDEGDRPPMKSVVQILEGALDVIMPPIPSFIENIAENPEEGSPTPGF</sequence>
<dbReference type="SMART" id="SM00220">
    <property type="entry name" value="S_TKc"/>
    <property type="match status" value="1"/>
</dbReference>
<dbReference type="PROSITE" id="PS00108">
    <property type="entry name" value="PROTEIN_KINASE_ST"/>
    <property type="match status" value="1"/>
</dbReference>
<dbReference type="PIRSF" id="PIRSF000654">
    <property type="entry name" value="Integrin-linked_kinase"/>
    <property type="match status" value="1"/>
</dbReference>
<dbReference type="PROSITE" id="PS50011">
    <property type="entry name" value="PROTEIN_KINASE_DOM"/>
    <property type="match status" value="1"/>
</dbReference>
<keyword evidence="8" id="KW-1185">Reference proteome</keyword>
<dbReference type="Pfam" id="PF00069">
    <property type="entry name" value="Pkinase"/>
    <property type="match status" value="1"/>
</dbReference>
<dbReference type="InterPro" id="IPR000719">
    <property type="entry name" value="Prot_kinase_dom"/>
</dbReference>